<feature type="domain" description="Acetyl-coenzyme A synthetase N-terminal" evidence="3">
    <location>
        <begin position="35"/>
        <end position="92"/>
    </location>
</feature>
<dbReference type="EMBL" id="CP099428">
    <property type="protein sequence ID" value="USW58249.1"/>
    <property type="molecule type" value="Genomic_DNA"/>
</dbReference>
<gene>
    <name evidence="4" type="ORF">Slin15195_G115680</name>
</gene>
<dbReference type="InterPro" id="IPR032387">
    <property type="entry name" value="ACAS_N"/>
</dbReference>
<evidence type="ECO:0000313" key="4">
    <source>
        <dbReference type="EMBL" id="USW58249.1"/>
    </source>
</evidence>
<name>A0A9Q9AZI6_9PEZI</name>
<dbReference type="InterPro" id="IPR000873">
    <property type="entry name" value="AMP-dep_synth/lig_dom"/>
</dbReference>
<evidence type="ECO:0000259" key="2">
    <source>
        <dbReference type="Pfam" id="PF00501"/>
    </source>
</evidence>
<dbReference type="PANTHER" id="PTHR42921:SF1">
    <property type="entry name" value="ACETOACETYL-COA SYNTHETASE"/>
    <property type="match status" value="1"/>
</dbReference>
<dbReference type="InterPro" id="IPR042099">
    <property type="entry name" value="ANL_N_sf"/>
</dbReference>
<dbReference type="Proteomes" id="UP001056384">
    <property type="component" value="Chromosome 11"/>
</dbReference>
<keyword evidence="5" id="KW-1185">Reference proteome</keyword>
<feature type="domain" description="AMP-dependent synthetase/ligase" evidence="2">
    <location>
        <begin position="105"/>
        <end position="339"/>
    </location>
</feature>
<dbReference type="Pfam" id="PF00501">
    <property type="entry name" value="AMP-binding"/>
    <property type="match status" value="1"/>
</dbReference>
<evidence type="ECO:0000313" key="5">
    <source>
        <dbReference type="Proteomes" id="UP001056384"/>
    </source>
</evidence>
<dbReference type="Gene3D" id="3.40.50.12780">
    <property type="entry name" value="N-terminal domain of ligase-like"/>
    <property type="match status" value="1"/>
</dbReference>
<accession>A0A9Q9AZI6</accession>
<dbReference type="SUPFAM" id="SSF56801">
    <property type="entry name" value="Acetyl-CoA synthetase-like"/>
    <property type="match status" value="1"/>
</dbReference>
<evidence type="ECO:0000259" key="3">
    <source>
        <dbReference type="Pfam" id="PF16177"/>
    </source>
</evidence>
<sequence>MAAKPAYVPPAGIKTSLEDFMIYVQKTHSIELESYYDLRAFSINRMNDFWMSFWDFAGIKASQRPTRTVDESLRIDQFPKFFEDAKLNFAENILCGKDDDLAIISMDEKTVDKPERYTWRDMRYMTAKYAAALEAIAIGQGDYMVSTGSNCARSLGILLAAASVGAVIANFATDIGEKALSDRLDQLRPKLIIAETEYSYNGKSHTIEDKISRCYAQTQNRQACRLVLVGPSSKISCQHDTFDNFQAPGNDGQLRFSQLPFNTPLLVMFSSSTTGAPTGIVHSHGGLVLNGHKEFLLNNGFGPQNLHIHFSNIGWTLWNISLGALFTATPMILYDGSPFKFQPNTRDPPS</sequence>
<protein>
    <submittedName>
        <fullName evidence="4">AMP-dependent synthetase/ligase, ANL domain-containing protein</fullName>
    </submittedName>
</protein>
<dbReference type="GO" id="GO:0030729">
    <property type="term" value="F:acetoacetate-CoA ligase activity"/>
    <property type="evidence" value="ECO:0007669"/>
    <property type="project" value="TreeGrafter"/>
</dbReference>
<dbReference type="PANTHER" id="PTHR42921">
    <property type="entry name" value="ACETOACETYL-COA SYNTHETASE"/>
    <property type="match status" value="1"/>
</dbReference>
<organism evidence="4 5">
    <name type="scientific">Septoria linicola</name>
    <dbReference type="NCBI Taxonomy" id="215465"/>
    <lineage>
        <taxon>Eukaryota</taxon>
        <taxon>Fungi</taxon>
        <taxon>Dikarya</taxon>
        <taxon>Ascomycota</taxon>
        <taxon>Pezizomycotina</taxon>
        <taxon>Dothideomycetes</taxon>
        <taxon>Dothideomycetidae</taxon>
        <taxon>Mycosphaerellales</taxon>
        <taxon>Mycosphaerellaceae</taxon>
        <taxon>Septoria</taxon>
    </lineage>
</organism>
<dbReference type="AlphaFoldDB" id="A0A9Q9AZI6"/>
<dbReference type="Pfam" id="PF16177">
    <property type="entry name" value="ACAS_N"/>
    <property type="match status" value="1"/>
</dbReference>
<comment type="similarity">
    <text evidence="1">Belongs to the ATP-dependent AMP-binding enzyme family.</text>
</comment>
<evidence type="ECO:0000256" key="1">
    <source>
        <dbReference type="ARBA" id="ARBA00006432"/>
    </source>
</evidence>
<reference evidence="4" key="1">
    <citation type="submission" date="2022-06" db="EMBL/GenBank/DDBJ databases">
        <title>Complete genome sequences of two strains of the flax pathogen Septoria linicola.</title>
        <authorList>
            <person name="Lapalu N."/>
            <person name="Simon A."/>
            <person name="Demenou B."/>
            <person name="Paumier D."/>
            <person name="Guillot M.-P."/>
            <person name="Gout L."/>
            <person name="Valade R."/>
        </authorList>
    </citation>
    <scope>NUCLEOTIDE SEQUENCE</scope>
    <source>
        <strain evidence="4">SE15195</strain>
    </source>
</reference>
<proteinExistence type="inferred from homology"/>